<dbReference type="OrthoDB" id="5273701at2759"/>
<dbReference type="Proteomes" id="UP000800094">
    <property type="component" value="Unassembled WGS sequence"/>
</dbReference>
<dbReference type="EMBL" id="ML987197">
    <property type="protein sequence ID" value="KAF2247558.1"/>
    <property type="molecule type" value="Genomic_DNA"/>
</dbReference>
<reference evidence="2" key="1">
    <citation type="journal article" date="2020" name="Stud. Mycol.">
        <title>101 Dothideomycetes genomes: a test case for predicting lifestyles and emergence of pathogens.</title>
        <authorList>
            <person name="Haridas S."/>
            <person name="Albert R."/>
            <person name="Binder M."/>
            <person name="Bloem J."/>
            <person name="Labutti K."/>
            <person name="Salamov A."/>
            <person name="Andreopoulos B."/>
            <person name="Baker S."/>
            <person name="Barry K."/>
            <person name="Bills G."/>
            <person name="Bluhm B."/>
            <person name="Cannon C."/>
            <person name="Castanera R."/>
            <person name="Culley D."/>
            <person name="Daum C."/>
            <person name="Ezra D."/>
            <person name="Gonzalez J."/>
            <person name="Henrissat B."/>
            <person name="Kuo A."/>
            <person name="Liang C."/>
            <person name="Lipzen A."/>
            <person name="Lutzoni F."/>
            <person name="Magnuson J."/>
            <person name="Mondo S."/>
            <person name="Nolan M."/>
            <person name="Ohm R."/>
            <person name="Pangilinan J."/>
            <person name="Park H.-J."/>
            <person name="Ramirez L."/>
            <person name="Alfaro M."/>
            <person name="Sun H."/>
            <person name="Tritt A."/>
            <person name="Yoshinaga Y."/>
            <person name="Zwiers L.-H."/>
            <person name="Turgeon B."/>
            <person name="Goodwin S."/>
            <person name="Spatafora J."/>
            <person name="Crous P."/>
            <person name="Grigoriev I."/>
        </authorList>
    </citation>
    <scope>NUCLEOTIDE SEQUENCE</scope>
    <source>
        <strain evidence="2">CBS 122368</strain>
    </source>
</reference>
<dbReference type="GeneID" id="54575770"/>
<organism evidence="2 3">
    <name type="scientific">Trematosphaeria pertusa</name>
    <dbReference type="NCBI Taxonomy" id="390896"/>
    <lineage>
        <taxon>Eukaryota</taxon>
        <taxon>Fungi</taxon>
        <taxon>Dikarya</taxon>
        <taxon>Ascomycota</taxon>
        <taxon>Pezizomycotina</taxon>
        <taxon>Dothideomycetes</taxon>
        <taxon>Pleosporomycetidae</taxon>
        <taxon>Pleosporales</taxon>
        <taxon>Massarineae</taxon>
        <taxon>Trematosphaeriaceae</taxon>
        <taxon>Trematosphaeria</taxon>
    </lineage>
</organism>
<keyword evidence="3" id="KW-1185">Reference proteome</keyword>
<proteinExistence type="predicted"/>
<evidence type="ECO:0000313" key="3">
    <source>
        <dbReference type="Proteomes" id="UP000800094"/>
    </source>
</evidence>
<sequence length="201" mass="21777">MSLEISRSLSCPAFERRVSRTAEHGHASCGHSSPLLIKRLAAAPPKHSAKPIATALNTDQASATTLESLPEATNPAIPTNMTSKGDWDFQLSSSKIEPLESPTKHHFPRDRRGSIGEDFDVEHTHIAPLDSPIKGKSTHPISTLSHTLAVADRHDRAPSPRLPEPRLPHPRGPSSCAERDEQEKAVKRAIKGGVKVKGKRG</sequence>
<evidence type="ECO:0000256" key="1">
    <source>
        <dbReference type="SAM" id="MobiDB-lite"/>
    </source>
</evidence>
<dbReference type="AlphaFoldDB" id="A0A6A6IBW3"/>
<name>A0A6A6IBW3_9PLEO</name>
<feature type="compositionally biased region" description="Basic and acidic residues" evidence="1">
    <location>
        <begin position="151"/>
        <end position="167"/>
    </location>
</feature>
<accession>A0A6A6IBW3</accession>
<evidence type="ECO:0000313" key="2">
    <source>
        <dbReference type="EMBL" id="KAF2247558.1"/>
    </source>
</evidence>
<dbReference type="RefSeq" id="XP_033682562.1">
    <property type="nucleotide sequence ID" value="XM_033822440.1"/>
</dbReference>
<protein>
    <submittedName>
        <fullName evidence="2">Uncharacterized protein</fullName>
    </submittedName>
</protein>
<feature type="region of interest" description="Disordered" evidence="1">
    <location>
        <begin position="149"/>
        <end position="185"/>
    </location>
</feature>
<gene>
    <name evidence="2" type="ORF">BU26DRAFT_349660</name>
</gene>